<keyword evidence="6" id="KW-1185">Reference proteome</keyword>
<evidence type="ECO:0000313" key="6">
    <source>
        <dbReference type="Proteomes" id="UP000053372"/>
    </source>
</evidence>
<dbReference type="Pfam" id="PF12802">
    <property type="entry name" value="MarR_2"/>
    <property type="match status" value="1"/>
</dbReference>
<dbReference type="InterPro" id="IPR011991">
    <property type="entry name" value="ArsR-like_HTH"/>
</dbReference>
<keyword evidence="1" id="KW-0805">Transcription regulation</keyword>
<evidence type="ECO:0000313" key="5">
    <source>
        <dbReference type="EMBL" id="KST65980.1"/>
    </source>
</evidence>
<dbReference type="RefSeq" id="WP_027842318.1">
    <property type="nucleotide sequence ID" value="NZ_LMTZ01000101.1"/>
</dbReference>
<proteinExistence type="predicted"/>
<dbReference type="PROSITE" id="PS50995">
    <property type="entry name" value="HTH_MARR_2"/>
    <property type="match status" value="1"/>
</dbReference>
<dbReference type="EMBL" id="LMTZ01000101">
    <property type="protein sequence ID" value="KST65980.1"/>
    <property type="molecule type" value="Genomic_DNA"/>
</dbReference>
<sequence>MGQPNLTQLNPIAATCACFHLRKASRAVTQLFAESMKSTGLQGTQFTILVAVAISGSSRISDLAEGLAMDRTTLTRALKPLVKRGLVVVEPSKDRRIKVVSLTPQGYTVMSQAIPFWQEAQARVVENLGEEKWNILLMLLETLSEKTNISSKRCIYT</sequence>
<evidence type="ECO:0000256" key="1">
    <source>
        <dbReference type="ARBA" id="ARBA00023015"/>
    </source>
</evidence>
<accession>A0A0V7ZN77</accession>
<evidence type="ECO:0000256" key="2">
    <source>
        <dbReference type="ARBA" id="ARBA00023125"/>
    </source>
</evidence>
<evidence type="ECO:0000259" key="4">
    <source>
        <dbReference type="PROSITE" id="PS50995"/>
    </source>
</evidence>
<dbReference type="PANTHER" id="PTHR42756">
    <property type="entry name" value="TRANSCRIPTIONAL REGULATOR, MARR"/>
    <property type="match status" value="1"/>
</dbReference>
<feature type="domain" description="HTH marR-type" evidence="4">
    <location>
        <begin position="14"/>
        <end position="145"/>
    </location>
</feature>
<dbReference type="OrthoDB" id="165131at2"/>
<protein>
    <submittedName>
        <fullName evidence="5">MarR family transcriptional regulator</fullName>
    </submittedName>
</protein>
<comment type="caution">
    <text evidence="5">The sequence shown here is derived from an EMBL/GenBank/DDBJ whole genome shotgun (WGS) entry which is preliminary data.</text>
</comment>
<dbReference type="Proteomes" id="UP000053372">
    <property type="component" value="Unassembled WGS sequence"/>
</dbReference>
<dbReference type="PANTHER" id="PTHR42756:SF1">
    <property type="entry name" value="TRANSCRIPTIONAL REPRESSOR OF EMRAB OPERON"/>
    <property type="match status" value="1"/>
</dbReference>
<dbReference type="CDD" id="cd00090">
    <property type="entry name" value="HTH_ARSR"/>
    <property type="match status" value="1"/>
</dbReference>
<name>A0A0V7ZN77_9CYAN</name>
<keyword evidence="2" id="KW-0238">DNA-binding</keyword>
<dbReference type="PRINTS" id="PR00598">
    <property type="entry name" value="HTHMARR"/>
</dbReference>
<dbReference type="InterPro" id="IPR036390">
    <property type="entry name" value="WH_DNA-bd_sf"/>
</dbReference>
<dbReference type="AlphaFoldDB" id="A0A0V7ZN77"/>
<reference evidence="5 6" key="1">
    <citation type="journal article" date="2015" name="Genome Announc.">
        <title>Draft Genome of the Euendolithic (true boring) Cyanobacterium Mastigocoleus testarum strain BC008.</title>
        <authorList>
            <person name="Guida B.S."/>
            <person name="Garcia-Pichel F."/>
        </authorList>
    </citation>
    <scope>NUCLEOTIDE SEQUENCE [LARGE SCALE GENOMIC DNA]</scope>
    <source>
        <strain evidence="5 6">BC008</strain>
    </source>
</reference>
<gene>
    <name evidence="5" type="ORF">BC008_23685</name>
</gene>
<dbReference type="SUPFAM" id="SSF46785">
    <property type="entry name" value="Winged helix' DNA-binding domain"/>
    <property type="match status" value="1"/>
</dbReference>
<dbReference type="InterPro" id="IPR036388">
    <property type="entry name" value="WH-like_DNA-bd_sf"/>
</dbReference>
<evidence type="ECO:0000256" key="3">
    <source>
        <dbReference type="ARBA" id="ARBA00023163"/>
    </source>
</evidence>
<keyword evidence="3" id="KW-0804">Transcription</keyword>
<dbReference type="SMART" id="SM00347">
    <property type="entry name" value="HTH_MARR"/>
    <property type="match status" value="1"/>
</dbReference>
<dbReference type="InterPro" id="IPR000835">
    <property type="entry name" value="HTH_MarR-typ"/>
</dbReference>
<dbReference type="GO" id="GO:0003700">
    <property type="term" value="F:DNA-binding transcription factor activity"/>
    <property type="evidence" value="ECO:0007669"/>
    <property type="project" value="InterPro"/>
</dbReference>
<dbReference type="GO" id="GO:0003677">
    <property type="term" value="F:DNA binding"/>
    <property type="evidence" value="ECO:0007669"/>
    <property type="project" value="UniProtKB-KW"/>
</dbReference>
<organism evidence="5 6">
    <name type="scientific">Mastigocoleus testarum BC008</name>
    <dbReference type="NCBI Taxonomy" id="371196"/>
    <lineage>
        <taxon>Bacteria</taxon>
        <taxon>Bacillati</taxon>
        <taxon>Cyanobacteriota</taxon>
        <taxon>Cyanophyceae</taxon>
        <taxon>Nostocales</taxon>
        <taxon>Hapalosiphonaceae</taxon>
        <taxon>Mastigocoleus</taxon>
    </lineage>
</organism>
<dbReference type="Gene3D" id="1.10.10.10">
    <property type="entry name" value="Winged helix-like DNA-binding domain superfamily/Winged helix DNA-binding domain"/>
    <property type="match status" value="1"/>
</dbReference>